<comment type="similarity">
    <text evidence="10">Belongs to the peptidase M48 family.</text>
</comment>
<keyword evidence="8 10" id="KW-0482">Metalloprotease</keyword>
<dbReference type="RefSeq" id="WP_229790124.1">
    <property type="nucleotide sequence ID" value="NZ_JACHFL010000012.1"/>
</dbReference>
<dbReference type="AlphaFoldDB" id="A0A7W8NEW2"/>
<keyword evidence="5 10" id="KW-0378">Hydrolase</keyword>
<keyword evidence="2 10" id="KW-0645">Protease</keyword>
<evidence type="ECO:0000256" key="4">
    <source>
        <dbReference type="ARBA" id="ARBA00022723"/>
    </source>
</evidence>
<feature type="transmembrane region" description="Helical" evidence="11">
    <location>
        <begin position="46"/>
        <end position="71"/>
    </location>
</feature>
<evidence type="ECO:0000313" key="14">
    <source>
        <dbReference type="Proteomes" id="UP000552709"/>
    </source>
</evidence>
<dbReference type="Proteomes" id="UP000552709">
    <property type="component" value="Unassembled WGS sequence"/>
</dbReference>
<keyword evidence="9 11" id="KW-0472">Membrane</keyword>
<evidence type="ECO:0000256" key="10">
    <source>
        <dbReference type="RuleBase" id="RU003983"/>
    </source>
</evidence>
<evidence type="ECO:0000256" key="2">
    <source>
        <dbReference type="ARBA" id="ARBA00022670"/>
    </source>
</evidence>
<keyword evidence="4" id="KW-0479">Metal-binding</keyword>
<dbReference type="PANTHER" id="PTHR43221">
    <property type="entry name" value="PROTEASE HTPX"/>
    <property type="match status" value="1"/>
</dbReference>
<feature type="transmembrane region" description="Helical" evidence="11">
    <location>
        <begin position="77"/>
        <end position="97"/>
    </location>
</feature>
<evidence type="ECO:0000256" key="11">
    <source>
        <dbReference type="SAM" id="Phobius"/>
    </source>
</evidence>
<dbReference type="InterPro" id="IPR050083">
    <property type="entry name" value="HtpX_protease"/>
</dbReference>
<feature type="domain" description="Peptidase M48" evidence="12">
    <location>
        <begin position="113"/>
        <end position="346"/>
    </location>
</feature>
<dbReference type="EC" id="3.4.24.-" evidence="13"/>
<evidence type="ECO:0000256" key="8">
    <source>
        <dbReference type="ARBA" id="ARBA00023049"/>
    </source>
</evidence>
<keyword evidence="13" id="KW-0346">Stress response</keyword>
<name>A0A7W8NEW2_9DEIO</name>
<keyword evidence="3 11" id="KW-0812">Transmembrane</keyword>
<dbReference type="PANTHER" id="PTHR43221:SF2">
    <property type="entry name" value="PROTEASE HTPX HOMOLOG"/>
    <property type="match status" value="1"/>
</dbReference>
<sequence>MVRSSAGVLGRMWQGMAQRESARLRDAFVERAVPAPSARAALGQALAVLVILVYAALSAVGLWWALVALGLWGEAHVFVRLLCALGGVGLLGFAWVARPRFPAPWGVEVTAEQAPQLHALVAQVAGALDVRAPVRIVLTPEVNAFMARTGWRGTPTLGLGLGLWFGMRPQERVAVIAHELAHLRSGDPTRSGVVAAALNVLDHAVSVLTPDAWMEYQAEHLQAVSNLMSRLMALVPLGVYSLMLNLVGAQQQAAEFRADLLAARVAGSQATAHALDRMYLADLLDSALHKQWQRPEAPHVFAELRRMWDAASPERWAKAREEGQARNVRLDASHPPTADRLQVIGAWPREAQIGLSDKSSGWLDVELGPFIPVLERAAIDDYRVRMGG</sequence>
<keyword evidence="14" id="KW-1185">Reference proteome</keyword>
<dbReference type="CDD" id="cd07328">
    <property type="entry name" value="M48_Ste24p_like"/>
    <property type="match status" value="1"/>
</dbReference>
<comment type="cofactor">
    <cofactor evidence="10">
        <name>Zn(2+)</name>
        <dbReference type="ChEBI" id="CHEBI:29105"/>
    </cofactor>
    <text evidence="10">Binds 1 zinc ion per subunit.</text>
</comment>
<accession>A0A7W8NEW2</accession>
<keyword evidence="7 11" id="KW-1133">Transmembrane helix</keyword>
<evidence type="ECO:0000313" key="13">
    <source>
        <dbReference type="EMBL" id="MBB5364769.1"/>
    </source>
</evidence>
<dbReference type="GO" id="GO:0046872">
    <property type="term" value="F:metal ion binding"/>
    <property type="evidence" value="ECO:0007669"/>
    <property type="project" value="UniProtKB-KW"/>
</dbReference>
<protein>
    <submittedName>
        <fullName evidence="13">Heat shock protein HtpX</fullName>
        <ecNumber evidence="13">3.4.24.-</ecNumber>
    </submittedName>
</protein>
<comment type="caution">
    <text evidence="13">The sequence shown here is derived from an EMBL/GenBank/DDBJ whole genome shotgun (WGS) entry which is preliminary data.</text>
</comment>
<proteinExistence type="inferred from homology"/>
<keyword evidence="6 10" id="KW-0862">Zinc</keyword>
<gene>
    <name evidence="13" type="ORF">HNQ08_003882</name>
</gene>
<organism evidence="13 14">
    <name type="scientific">Deinococcus humi</name>
    <dbReference type="NCBI Taxonomy" id="662880"/>
    <lineage>
        <taxon>Bacteria</taxon>
        <taxon>Thermotogati</taxon>
        <taxon>Deinococcota</taxon>
        <taxon>Deinococci</taxon>
        <taxon>Deinococcales</taxon>
        <taxon>Deinococcaceae</taxon>
        <taxon>Deinococcus</taxon>
    </lineage>
</organism>
<dbReference type="Gene3D" id="3.30.2010.10">
    <property type="entry name" value="Metalloproteases ('zincins'), catalytic domain"/>
    <property type="match status" value="1"/>
</dbReference>
<dbReference type="GO" id="GO:0004222">
    <property type="term" value="F:metalloendopeptidase activity"/>
    <property type="evidence" value="ECO:0007669"/>
    <property type="project" value="InterPro"/>
</dbReference>
<dbReference type="InterPro" id="IPR001915">
    <property type="entry name" value="Peptidase_M48"/>
</dbReference>
<evidence type="ECO:0000256" key="6">
    <source>
        <dbReference type="ARBA" id="ARBA00022833"/>
    </source>
</evidence>
<reference evidence="13 14" key="1">
    <citation type="submission" date="2020-08" db="EMBL/GenBank/DDBJ databases">
        <title>Genomic Encyclopedia of Type Strains, Phase IV (KMG-IV): sequencing the most valuable type-strain genomes for metagenomic binning, comparative biology and taxonomic classification.</title>
        <authorList>
            <person name="Goeker M."/>
        </authorList>
    </citation>
    <scope>NUCLEOTIDE SEQUENCE [LARGE SCALE GENOMIC DNA]</scope>
    <source>
        <strain evidence="13 14">DSM 27939</strain>
    </source>
</reference>
<evidence type="ECO:0000256" key="3">
    <source>
        <dbReference type="ARBA" id="ARBA00022692"/>
    </source>
</evidence>
<dbReference type="EMBL" id="JACHFL010000012">
    <property type="protein sequence ID" value="MBB5364769.1"/>
    <property type="molecule type" value="Genomic_DNA"/>
</dbReference>
<keyword evidence="1" id="KW-1003">Cell membrane</keyword>
<evidence type="ECO:0000256" key="9">
    <source>
        <dbReference type="ARBA" id="ARBA00023136"/>
    </source>
</evidence>
<evidence type="ECO:0000259" key="12">
    <source>
        <dbReference type="Pfam" id="PF01435"/>
    </source>
</evidence>
<evidence type="ECO:0000256" key="5">
    <source>
        <dbReference type="ARBA" id="ARBA00022801"/>
    </source>
</evidence>
<dbReference type="Pfam" id="PF01435">
    <property type="entry name" value="Peptidase_M48"/>
    <property type="match status" value="1"/>
</dbReference>
<evidence type="ECO:0000256" key="7">
    <source>
        <dbReference type="ARBA" id="ARBA00022989"/>
    </source>
</evidence>
<evidence type="ECO:0000256" key="1">
    <source>
        <dbReference type="ARBA" id="ARBA00022475"/>
    </source>
</evidence>
<dbReference type="GO" id="GO:0006508">
    <property type="term" value="P:proteolysis"/>
    <property type="evidence" value="ECO:0007669"/>
    <property type="project" value="UniProtKB-KW"/>
</dbReference>